<name>A0AAD6J226_DREDA</name>
<dbReference type="Proteomes" id="UP001221413">
    <property type="component" value="Unassembled WGS sequence"/>
</dbReference>
<evidence type="ECO:0000313" key="3">
    <source>
        <dbReference type="EMBL" id="KAJ6262671.1"/>
    </source>
</evidence>
<keyword evidence="2" id="KW-0472">Membrane</keyword>
<comment type="caution">
    <text evidence="3">The sequence shown here is derived from an EMBL/GenBank/DDBJ whole genome shotgun (WGS) entry which is preliminary data.</text>
</comment>
<proteinExistence type="predicted"/>
<dbReference type="EMBL" id="JAQGDS010000003">
    <property type="protein sequence ID" value="KAJ6262671.1"/>
    <property type="molecule type" value="Genomic_DNA"/>
</dbReference>
<evidence type="ECO:0000313" key="4">
    <source>
        <dbReference type="Proteomes" id="UP001221413"/>
    </source>
</evidence>
<sequence length="170" mass="19446">MNRPYPRPEKAPQIQVTEHGADVETRDERYNPLYRSVPDPTRHRHAEPYKRTLITSVVLLLVCLVAAISILQIRYLGDPVNFDGTRHHEPISSLFKRALVWNKSKDSDKPPPTVGLTGQDIAWRPPQGWAGREPFSELDKRSQGDGWKYPKGWKPIHDLDPEDEYSNTGA</sequence>
<feature type="compositionally biased region" description="Basic and acidic residues" evidence="1">
    <location>
        <begin position="1"/>
        <end position="10"/>
    </location>
</feature>
<evidence type="ECO:0000256" key="1">
    <source>
        <dbReference type="SAM" id="MobiDB-lite"/>
    </source>
</evidence>
<evidence type="ECO:0000256" key="2">
    <source>
        <dbReference type="SAM" id="Phobius"/>
    </source>
</evidence>
<keyword evidence="2" id="KW-1133">Transmembrane helix</keyword>
<feature type="region of interest" description="Disordered" evidence="1">
    <location>
        <begin position="106"/>
        <end position="170"/>
    </location>
</feature>
<feature type="compositionally biased region" description="Basic and acidic residues" evidence="1">
    <location>
        <begin position="134"/>
        <end position="143"/>
    </location>
</feature>
<accession>A0AAD6J226</accession>
<keyword evidence="4" id="KW-1185">Reference proteome</keyword>
<feature type="compositionally biased region" description="Basic and acidic residues" evidence="1">
    <location>
        <begin position="19"/>
        <end position="30"/>
    </location>
</feature>
<feature type="compositionally biased region" description="Acidic residues" evidence="1">
    <location>
        <begin position="160"/>
        <end position="170"/>
    </location>
</feature>
<keyword evidence="2" id="KW-0812">Transmembrane</keyword>
<dbReference type="AlphaFoldDB" id="A0AAD6J226"/>
<reference evidence="3" key="1">
    <citation type="submission" date="2023-01" db="EMBL/GenBank/DDBJ databases">
        <title>The chitinases involved in constricting ring structure development in the nematode-trapping fungus Drechslerella dactyloides.</title>
        <authorList>
            <person name="Wang R."/>
            <person name="Zhang L."/>
            <person name="Tang P."/>
            <person name="Li S."/>
            <person name="Liang L."/>
        </authorList>
    </citation>
    <scope>NUCLEOTIDE SEQUENCE</scope>
    <source>
        <strain evidence="3">YMF1.00031</strain>
    </source>
</reference>
<feature type="transmembrane region" description="Helical" evidence="2">
    <location>
        <begin position="52"/>
        <end position="71"/>
    </location>
</feature>
<gene>
    <name evidence="3" type="ORF">Dda_3483</name>
</gene>
<protein>
    <submittedName>
        <fullName evidence="3">Spherulin-4</fullName>
    </submittedName>
</protein>
<feature type="region of interest" description="Disordered" evidence="1">
    <location>
        <begin position="1"/>
        <end position="42"/>
    </location>
</feature>
<organism evidence="3 4">
    <name type="scientific">Drechslerella dactyloides</name>
    <name type="common">Nematode-trapping fungus</name>
    <name type="synonym">Arthrobotrys dactyloides</name>
    <dbReference type="NCBI Taxonomy" id="74499"/>
    <lineage>
        <taxon>Eukaryota</taxon>
        <taxon>Fungi</taxon>
        <taxon>Dikarya</taxon>
        <taxon>Ascomycota</taxon>
        <taxon>Pezizomycotina</taxon>
        <taxon>Orbiliomycetes</taxon>
        <taxon>Orbiliales</taxon>
        <taxon>Orbiliaceae</taxon>
        <taxon>Drechslerella</taxon>
    </lineage>
</organism>